<dbReference type="eggNOG" id="COG2135">
    <property type="taxonomic scope" value="Bacteria"/>
</dbReference>
<sequence length="252" mass="26809">MCGRYANALGGQQLAESFSACDETGGVQPNFNVAPTASAPVIVIPPGQQPTPTPRLRLARWGLVPSWAKDAAIGNKMINARAETVATKPAFRAALRARRCLVPITGYYEWQRTEGARRAQPYLVRPVDNEPAALAGLYELWRPPTGGTLATFTIITTTAPAGLESLHPRSPVVLPPVAWSHWLDPVLADPAVLTSMLGPTPAGVLRAYPVDTQVGNVRNNGPHLLEPVTLADDVDGADSRAVHSGAVPIDHD</sequence>
<gene>
    <name evidence="9" type="ordered locus">FsymDg_1604</name>
</gene>
<keyword evidence="10" id="KW-1185">Reference proteome</keyword>
<evidence type="ECO:0000256" key="4">
    <source>
        <dbReference type="ARBA" id="ARBA00022801"/>
    </source>
</evidence>
<evidence type="ECO:0000313" key="9">
    <source>
        <dbReference type="EMBL" id="AEH09060.1"/>
    </source>
</evidence>
<evidence type="ECO:0000256" key="1">
    <source>
        <dbReference type="ARBA" id="ARBA00008136"/>
    </source>
</evidence>
<dbReference type="InterPro" id="IPR003738">
    <property type="entry name" value="SRAP"/>
</dbReference>
<proteinExistence type="inferred from homology"/>
<dbReference type="STRING" id="656024.FsymDg_1604"/>
<dbReference type="GO" id="GO:0003697">
    <property type="term" value="F:single-stranded DNA binding"/>
    <property type="evidence" value="ECO:0007669"/>
    <property type="project" value="InterPro"/>
</dbReference>
<name>F8B3F5_9ACTN</name>
<keyword evidence="7" id="KW-0456">Lyase</keyword>
<protein>
    <recommendedName>
        <fullName evidence="8">Abasic site processing protein</fullName>
        <ecNumber evidence="8">3.4.-.-</ecNumber>
    </recommendedName>
</protein>
<evidence type="ECO:0000256" key="3">
    <source>
        <dbReference type="ARBA" id="ARBA00022763"/>
    </source>
</evidence>
<keyword evidence="6" id="KW-0238">DNA-binding</keyword>
<dbReference type="GO" id="GO:0006508">
    <property type="term" value="P:proteolysis"/>
    <property type="evidence" value="ECO:0007669"/>
    <property type="project" value="UniProtKB-KW"/>
</dbReference>
<keyword evidence="2 8" id="KW-0645">Protease</keyword>
<dbReference type="Proteomes" id="UP000001549">
    <property type="component" value="Chromosome"/>
</dbReference>
<dbReference type="Pfam" id="PF02586">
    <property type="entry name" value="SRAP"/>
    <property type="match status" value="1"/>
</dbReference>
<accession>F8B3F5</accession>
<dbReference type="KEGG" id="fsy:FsymDg_1604"/>
<dbReference type="PANTHER" id="PTHR13604">
    <property type="entry name" value="DC12-RELATED"/>
    <property type="match status" value="1"/>
</dbReference>
<reference evidence="9 10" key="1">
    <citation type="submission" date="2011-05" db="EMBL/GenBank/DDBJ databases">
        <title>Complete sequence of chromosome of Frankia symbiont of Datisca glomerata.</title>
        <authorList>
            <consortium name="US DOE Joint Genome Institute"/>
            <person name="Lucas S."/>
            <person name="Han J."/>
            <person name="Lapidus A."/>
            <person name="Cheng J.-F."/>
            <person name="Goodwin L."/>
            <person name="Pitluck S."/>
            <person name="Peters L."/>
            <person name="Mikhailova N."/>
            <person name="Chertkov O."/>
            <person name="Teshima H."/>
            <person name="Han C."/>
            <person name="Tapia R."/>
            <person name="Land M."/>
            <person name="Hauser L."/>
            <person name="Kyrpides N."/>
            <person name="Ivanova N."/>
            <person name="Pagani I."/>
            <person name="Berry A."/>
            <person name="Pawlowski K."/>
            <person name="Persson T."/>
            <person name="Vanden Heuvel B."/>
            <person name="Benson D."/>
            <person name="Woyke T."/>
        </authorList>
    </citation>
    <scope>NUCLEOTIDE SEQUENCE [LARGE SCALE GENOMIC DNA]</scope>
    <source>
        <strain evidence="10">4085684</strain>
    </source>
</reference>
<dbReference type="GO" id="GO:0106300">
    <property type="term" value="P:protein-DNA covalent cross-linking repair"/>
    <property type="evidence" value="ECO:0007669"/>
    <property type="project" value="InterPro"/>
</dbReference>
<evidence type="ECO:0000256" key="5">
    <source>
        <dbReference type="ARBA" id="ARBA00023124"/>
    </source>
</evidence>
<evidence type="ECO:0000256" key="2">
    <source>
        <dbReference type="ARBA" id="ARBA00022670"/>
    </source>
</evidence>
<organism evidence="9 10">
    <name type="scientific">Candidatus Protofrankia datiscae</name>
    <dbReference type="NCBI Taxonomy" id="2716812"/>
    <lineage>
        <taxon>Bacteria</taxon>
        <taxon>Bacillati</taxon>
        <taxon>Actinomycetota</taxon>
        <taxon>Actinomycetes</taxon>
        <taxon>Frankiales</taxon>
        <taxon>Frankiaceae</taxon>
        <taxon>Protofrankia</taxon>
    </lineage>
</organism>
<evidence type="ECO:0000256" key="7">
    <source>
        <dbReference type="ARBA" id="ARBA00023239"/>
    </source>
</evidence>
<dbReference type="HOGENOM" id="CLU_035990_6_2_11"/>
<evidence type="ECO:0000313" key="10">
    <source>
        <dbReference type="Proteomes" id="UP000001549"/>
    </source>
</evidence>
<evidence type="ECO:0000256" key="6">
    <source>
        <dbReference type="ARBA" id="ARBA00023125"/>
    </source>
</evidence>
<dbReference type="GO" id="GO:0016829">
    <property type="term" value="F:lyase activity"/>
    <property type="evidence" value="ECO:0007669"/>
    <property type="project" value="UniProtKB-KW"/>
</dbReference>
<dbReference type="AlphaFoldDB" id="F8B3F5"/>
<evidence type="ECO:0000256" key="8">
    <source>
        <dbReference type="RuleBase" id="RU364100"/>
    </source>
</evidence>
<dbReference type="Gene3D" id="3.90.1680.10">
    <property type="entry name" value="SOS response associated peptidase-like"/>
    <property type="match status" value="1"/>
</dbReference>
<dbReference type="SUPFAM" id="SSF143081">
    <property type="entry name" value="BB1717-like"/>
    <property type="match status" value="1"/>
</dbReference>
<keyword evidence="4 8" id="KW-0378">Hydrolase</keyword>
<dbReference type="PANTHER" id="PTHR13604:SF0">
    <property type="entry name" value="ABASIC SITE PROCESSING PROTEIN HMCES"/>
    <property type="match status" value="1"/>
</dbReference>
<dbReference type="RefSeq" id="WP_013873022.1">
    <property type="nucleotide sequence ID" value="NC_015656.1"/>
</dbReference>
<comment type="similarity">
    <text evidence="1 8">Belongs to the SOS response-associated peptidase family.</text>
</comment>
<dbReference type="EMBL" id="CP002801">
    <property type="protein sequence ID" value="AEH09060.1"/>
    <property type="molecule type" value="Genomic_DNA"/>
</dbReference>
<dbReference type="EC" id="3.4.-.-" evidence="8"/>
<dbReference type="GO" id="GO:0008233">
    <property type="term" value="F:peptidase activity"/>
    <property type="evidence" value="ECO:0007669"/>
    <property type="project" value="UniProtKB-KW"/>
</dbReference>
<keyword evidence="5" id="KW-0190">Covalent protein-DNA linkage</keyword>
<keyword evidence="3" id="KW-0227">DNA damage</keyword>
<dbReference type="InterPro" id="IPR036590">
    <property type="entry name" value="SRAP-like"/>
</dbReference>